<dbReference type="Gene3D" id="3.30.420.10">
    <property type="entry name" value="Ribonuclease H-like superfamily/Ribonuclease H"/>
    <property type="match status" value="1"/>
</dbReference>
<evidence type="ECO:0000259" key="1">
    <source>
        <dbReference type="Pfam" id="PF24626"/>
    </source>
</evidence>
<proteinExistence type="predicted"/>
<sequence length="307" mass="35532">MDFVIRTDYLLQKLAKLYVAEIVRLHGVPVSIISDRDPRFTSRFWKVLHKALGTRLDFSTAFHLQTDEFAYKNSYQSSIQMAPYEALYGRRCRTPSCWTELGERRLLGPELIFETEEKVKLIQGRLKEASDRQKSYVDLKRKLSPRFIGPYRVSKRVGPVAYQLELPPELHRIHNVFHVSMLRHYRLDPSHIVPMEEIEVRPDLKFEEEPMQILDRDIKDGCGVNGRARGKGFESHKLHKGAVILCFRGGRSGVVLELYKTDGDLEHVVVARKQERILELWATRSSSFGNPNQVVESVMSTLAKLRL</sequence>
<keyword evidence="3" id="KW-1185">Reference proteome</keyword>
<gene>
    <name evidence="2" type="ORF">EPI10_015626</name>
</gene>
<feature type="domain" description="Tf2-1-like SH3-like" evidence="1">
    <location>
        <begin position="134"/>
        <end position="186"/>
    </location>
</feature>
<dbReference type="PANTHER" id="PTHR46148:SF44">
    <property type="entry name" value="GAG-POL POLYPROTEIN"/>
    <property type="match status" value="1"/>
</dbReference>
<dbReference type="EMBL" id="SMMG02000006">
    <property type="protein sequence ID" value="KAA3469875.1"/>
    <property type="molecule type" value="Genomic_DNA"/>
</dbReference>
<reference evidence="3" key="1">
    <citation type="journal article" date="2019" name="Plant Biotechnol. J.">
        <title>Genome sequencing of the Australian wild diploid species Gossypium australe highlights disease resistance and delayed gland morphogenesis.</title>
        <authorList>
            <person name="Cai Y."/>
            <person name="Cai X."/>
            <person name="Wang Q."/>
            <person name="Wang P."/>
            <person name="Zhang Y."/>
            <person name="Cai C."/>
            <person name="Xu Y."/>
            <person name="Wang K."/>
            <person name="Zhou Z."/>
            <person name="Wang C."/>
            <person name="Geng S."/>
            <person name="Li B."/>
            <person name="Dong Q."/>
            <person name="Hou Y."/>
            <person name="Wang H."/>
            <person name="Ai P."/>
            <person name="Liu Z."/>
            <person name="Yi F."/>
            <person name="Sun M."/>
            <person name="An G."/>
            <person name="Cheng J."/>
            <person name="Zhang Y."/>
            <person name="Shi Q."/>
            <person name="Xie Y."/>
            <person name="Shi X."/>
            <person name="Chang Y."/>
            <person name="Huang F."/>
            <person name="Chen Y."/>
            <person name="Hong S."/>
            <person name="Mi L."/>
            <person name="Sun Q."/>
            <person name="Zhang L."/>
            <person name="Zhou B."/>
            <person name="Peng R."/>
            <person name="Zhang X."/>
            <person name="Liu F."/>
        </authorList>
    </citation>
    <scope>NUCLEOTIDE SEQUENCE [LARGE SCALE GENOMIC DNA]</scope>
    <source>
        <strain evidence="3">cv. PA1801</strain>
    </source>
</reference>
<dbReference type="GO" id="GO:0003676">
    <property type="term" value="F:nucleic acid binding"/>
    <property type="evidence" value="ECO:0007669"/>
    <property type="project" value="InterPro"/>
</dbReference>
<evidence type="ECO:0000313" key="2">
    <source>
        <dbReference type="EMBL" id="KAA3469875.1"/>
    </source>
</evidence>
<evidence type="ECO:0000313" key="3">
    <source>
        <dbReference type="Proteomes" id="UP000325315"/>
    </source>
</evidence>
<name>A0A5B6VLD9_9ROSI</name>
<comment type="caution">
    <text evidence="2">The sequence shown here is derived from an EMBL/GenBank/DDBJ whole genome shotgun (WGS) entry which is preliminary data.</text>
</comment>
<dbReference type="InterPro" id="IPR036397">
    <property type="entry name" value="RNaseH_sf"/>
</dbReference>
<dbReference type="PANTHER" id="PTHR46148">
    <property type="entry name" value="CHROMO DOMAIN-CONTAINING PROTEIN"/>
    <property type="match status" value="1"/>
</dbReference>
<dbReference type="InterPro" id="IPR012337">
    <property type="entry name" value="RNaseH-like_sf"/>
</dbReference>
<accession>A0A5B6VLD9</accession>
<dbReference type="AlphaFoldDB" id="A0A5B6VLD9"/>
<dbReference type="OrthoDB" id="1000719at2759"/>
<dbReference type="Pfam" id="PF24626">
    <property type="entry name" value="SH3_Tf2-1"/>
    <property type="match status" value="1"/>
</dbReference>
<dbReference type="Proteomes" id="UP000325315">
    <property type="component" value="Unassembled WGS sequence"/>
</dbReference>
<organism evidence="2 3">
    <name type="scientific">Gossypium australe</name>
    <dbReference type="NCBI Taxonomy" id="47621"/>
    <lineage>
        <taxon>Eukaryota</taxon>
        <taxon>Viridiplantae</taxon>
        <taxon>Streptophyta</taxon>
        <taxon>Embryophyta</taxon>
        <taxon>Tracheophyta</taxon>
        <taxon>Spermatophyta</taxon>
        <taxon>Magnoliopsida</taxon>
        <taxon>eudicotyledons</taxon>
        <taxon>Gunneridae</taxon>
        <taxon>Pentapetalae</taxon>
        <taxon>rosids</taxon>
        <taxon>malvids</taxon>
        <taxon>Malvales</taxon>
        <taxon>Malvaceae</taxon>
        <taxon>Malvoideae</taxon>
        <taxon>Gossypium</taxon>
    </lineage>
</organism>
<protein>
    <submittedName>
        <fullName evidence="2">Retrotransposable element Tf2</fullName>
    </submittedName>
</protein>
<dbReference type="InterPro" id="IPR056924">
    <property type="entry name" value="SH3_Tf2-1"/>
</dbReference>
<dbReference type="SUPFAM" id="SSF53098">
    <property type="entry name" value="Ribonuclease H-like"/>
    <property type="match status" value="1"/>
</dbReference>